<dbReference type="AlphaFoldDB" id="F2KTB4"/>
<organism evidence="2 3">
    <name type="scientific">Archaeoglobus veneficus (strain DSM 11195 / SNP6)</name>
    <dbReference type="NCBI Taxonomy" id="693661"/>
    <lineage>
        <taxon>Archaea</taxon>
        <taxon>Methanobacteriati</taxon>
        <taxon>Methanobacteriota</taxon>
        <taxon>Archaeoglobi</taxon>
        <taxon>Archaeoglobales</taxon>
        <taxon>Archaeoglobaceae</taxon>
        <taxon>Archaeoglobus</taxon>
    </lineage>
</organism>
<proteinExistence type="predicted"/>
<keyword evidence="1" id="KW-0812">Transmembrane</keyword>
<feature type="transmembrane region" description="Helical" evidence="1">
    <location>
        <begin position="100"/>
        <end position="127"/>
    </location>
</feature>
<dbReference type="EMBL" id="CP002588">
    <property type="protein sequence ID" value="AEA47144.1"/>
    <property type="molecule type" value="Genomic_DNA"/>
</dbReference>
<dbReference type="Proteomes" id="UP000008136">
    <property type="component" value="Chromosome"/>
</dbReference>
<evidence type="ECO:0000313" key="2">
    <source>
        <dbReference type="EMBL" id="AEA47144.1"/>
    </source>
</evidence>
<evidence type="ECO:0000256" key="1">
    <source>
        <dbReference type="SAM" id="Phobius"/>
    </source>
</evidence>
<sequence>MEKKEMVKIEIVGQKKALLEDSKFRDEILKDLEYRTGRMDLLKAKFGMSELKTSSKCFIFSVPHHYLNVIQKGYQHPIVITIIMSMNMLKSVKIKDVAEIFGFATLIAFTLVTTVIAIAAQGALIYFYEPNKIIWIIEVVLGLYAVIFGLSKMGSIVNGRAE</sequence>
<gene>
    <name evidence="2" type="ordered locus">Arcve_1136</name>
</gene>
<dbReference type="GeneID" id="10394252"/>
<name>F2KTB4_ARCVS</name>
<dbReference type="KEGG" id="ave:Arcve_1136"/>
<keyword evidence="1" id="KW-0472">Membrane</keyword>
<dbReference type="HOGENOM" id="CLU_1631547_0_0_2"/>
<keyword evidence="1" id="KW-1133">Transmembrane helix</keyword>
<reference evidence="2 3" key="1">
    <citation type="submission" date="2011-03" db="EMBL/GenBank/DDBJ databases">
        <title>The complete genome of Archaeoglobus veneficus SNP6.</title>
        <authorList>
            <consortium name="US DOE Joint Genome Institute (JGI-PGF)"/>
            <person name="Lucas S."/>
            <person name="Copeland A."/>
            <person name="Lapidus A."/>
            <person name="Bruce D."/>
            <person name="Goodwin L."/>
            <person name="Pitluck S."/>
            <person name="Kyrpides N."/>
            <person name="Mavromatis K."/>
            <person name="Pagani I."/>
            <person name="Ivanova N."/>
            <person name="Mikhailova N."/>
            <person name="Lu M."/>
            <person name="Detter J.C."/>
            <person name="Tapia R."/>
            <person name="Han C."/>
            <person name="Land M."/>
            <person name="Hauser L."/>
            <person name="Markowitz V."/>
            <person name="Cheng J.-F."/>
            <person name="Hugenholtz P."/>
            <person name="Woyke T."/>
            <person name="Wu D."/>
            <person name="Spring S."/>
            <person name="Brambilla E."/>
            <person name="Klenk H.-P."/>
            <person name="Eisen J.A."/>
        </authorList>
    </citation>
    <scope>NUCLEOTIDE SEQUENCE [LARGE SCALE GENOMIC DNA]</scope>
    <source>
        <strain>SNP6</strain>
    </source>
</reference>
<keyword evidence="3" id="KW-1185">Reference proteome</keyword>
<protein>
    <submittedName>
        <fullName evidence="2">Uncharacterized protein</fullName>
    </submittedName>
</protein>
<evidence type="ECO:0000313" key="3">
    <source>
        <dbReference type="Proteomes" id="UP000008136"/>
    </source>
</evidence>
<dbReference type="RefSeq" id="WP_013683808.1">
    <property type="nucleotide sequence ID" value="NC_015320.1"/>
</dbReference>
<accession>F2KTB4</accession>
<feature type="transmembrane region" description="Helical" evidence="1">
    <location>
        <begin position="133"/>
        <end position="150"/>
    </location>
</feature>